<evidence type="ECO:0000313" key="1">
    <source>
        <dbReference type="EMBL" id="AZQ34900.1"/>
    </source>
</evidence>
<proteinExistence type="predicted"/>
<reference evidence="1 2" key="1">
    <citation type="journal article" date="2019" name="Int. J. Syst. Evol. Microbiol.">
        <title>Streptomyces cyaneochromogenes sp. nov., a blue pigment-producing actinomycete from manganese-contaminated soil.</title>
        <authorList>
            <person name="Tang X."/>
            <person name="Zhao J."/>
            <person name="Li K."/>
            <person name="Chen Z."/>
            <person name="Sun Y."/>
            <person name="Gao J."/>
        </authorList>
    </citation>
    <scope>NUCLEOTIDE SEQUENCE [LARGE SCALE GENOMIC DNA]</scope>
    <source>
        <strain evidence="1 2">MK-45</strain>
    </source>
</reference>
<dbReference type="KEGG" id="scya:EJ357_16560"/>
<name>A0A3S9M750_9ACTN</name>
<sequence>MPGVDHNPPIYHPDDTRSVPVCRRMIHLAVTAEQLGDTLELLGAELVSSAVRHPGGRGVALRLSDAPPAW</sequence>
<dbReference type="OrthoDB" id="4243476at2"/>
<gene>
    <name evidence="1" type="ORF">EJ357_16560</name>
</gene>
<dbReference type="Proteomes" id="UP000280298">
    <property type="component" value="Chromosome"/>
</dbReference>
<protein>
    <submittedName>
        <fullName evidence="1">Uncharacterized protein</fullName>
    </submittedName>
</protein>
<keyword evidence="2" id="KW-1185">Reference proteome</keyword>
<dbReference type="AlphaFoldDB" id="A0A3S9M750"/>
<dbReference type="RefSeq" id="WP_126392365.1">
    <property type="nucleotide sequence ID" value="NZ_CP034539.1"/>
</dbReference>
<accession>A0A3S9M750</accession>
<organism evidence="1 2">
    <name type="scientific">Streptomyces cyaneochromogenes</name>
    <dbReference type="NCBI Taxonomy" id="2496836"/>
    <lineage>
        <taxon>Bacteria</taxon>
        <taxon>Bacillati</taxon>
        <taxon>Actinomycetota</taxon>
        <taxon>Actinomycetes</taxon>
        <taxon>Kitasatosporales</taxon>
        <taxon>Streptomycetaceae</taxon>
        <taxon>Streptomyces</taxon>
    </lineage>
</organism>
<dbReference type="EMBL" id="CP034539">
    <property type="protein sequence ID" value="AZQ34900.1"/>
    <property type="molecule type" value="Genomic_DNA"/>
</dbReference>
<evidence type="ECO:0000313" key="2">
    <source>
        <dbReference type="Proteomes" id="UP000280298"/>
    </source>
</evidence>